<evidence type="ECO:0000313" key="2">
    <source>
        <dbReference type="EMBL" id="KAF6104482.1"/>
    </source>
</evidence>
<organism evidence="2 3">
    <name type="scientific">Phyllostomus discolor</name>
    <name type="common">pale spear-nosed bat</name>
    <dbReference type="NCBI Taxonomy" id="89673"/>
    <lineage>
        <taxon>Eukaryota</taxon>
        <taxon>Metazoa</taxon>
        <taxon>Chordata</taxon>
        <taxon>Craniata</taxon>
        <taxon>Vertebrata</taxon>
        <taxon>Euteleostomi</taxon>
        <taxon>Mammalia</taxon>
        <taxon>Eutheria</taxon>
        <taxon>Laurasiatheria</taxon>
        <taxon>Chiroptera</taxon>
        <taxon>Yangochiroptera</taxon>
        <taxon>Phyllostomidae</taxon>
        <taxon>Phyllostominae</taxon>
        <taxon>Phyllostomus</taxon>
    </lineage>
</organism>
<dbReference type="Proteomes" id="UP000664940">
    <property type="component" value="Unassembled WGS sequence"/>
</dbReference>
<feature type="region of interest" description="Disordered" evidence="1">
    <location>
        <begin position="46"/>
        <end position="127"/>
    </location>
</feature>
<evidence type="ECO:0000313" key="3">
    <source>
        <dbReference type="Proteomes" id="UP000664940"/>
    </source>
</evidence>
<protein>
    <submittedName>
        <fullName evidence="2">Uncharacterized protein</fullName>
    </submittedName>
</protein>
<dbReference type="EMBL" id="JABVXQ010000006">
    <property type="protein sequence ID" value="KAF6104482.1"/>
    <property type="molecule type" value="Genomic_DNA"/>
</dbReference>
<proteinExistence type="predicted"/>
<comment type="caution">
    <text evidence="2">The sequence shown here is derived from an EMBL/GenBank/DDBJ whole genome shotgun (WGS) entry which is preliminary data.</text>
</comment>
<sequence length="127" mass="13703">MAKGTGAGPELYFPYTDVAEMPPHGPAGGQRVWTPHPTSVGFCQVEGEKTPYPPIPRPHDVKPWPHRQGLQDGTEAWGGGTWLPGPPNLSHLSVEARRQGHGPWGGQEKASKVSQTRGLGDPFLRPT</sequence>
<reference evidence="2 3" key="1">
    <citation type="journal article" date="2020" name="Nature">
        <title>Six reference-quality genomes reveal evolution of bat adaptations.</title>
        <authorList>
            <person name="Jebb D."/>
            <person name="Huang Z."/>
            <person name="Pippel M."/>
            <person name="Hughes G.M."/>
            <person name="Lavrichenko K."/>
            <person name="Devanna P."/>
            <person name="Winkler S."/>
            <person name="Jermiin L.S."/>
            <person name="Skirmuntt E.C."/>
            <person name="Katzourakis A."/>
            <person name="Burkitt-Gray L."/>
            <person name="Ray D.A."/>
            <person name="Sullivan K.A.M."/>
            <person name="Roscito J.G."/>
            <person name="Kirilenko B.M."/>
            <person name="Davalos L.M."/>
            <person name="Corthals A.P."/>
            <person name="Power M.L."/>
            <person name="Jones G."/>
            <person name="Ransome R.D."/>
            <person name="Dechmann D.K.N."/>
            <person name="Locatelli A.G."/>
            <person name="Puechmaille S.J."/>
            <person name="Fedrigo O."/>
            <person name="Jarvis E.D."/>
            <person name="Hiller M."/>
            <person name="Vernes S.C."/>
            <person name="Myers E.W."/>
            <person name="Teeling E.C."/>
        </authorList>
    </citation>
    <scope>NUCLEOTIDE SEQUENCE [LARGE SCALE GENOMIC DNA]</scope>
    <source>
        <strain evidence="2">Bat1K_MPI-CBG_1</strain>
    </source>
</reference>
<dbReference type="AlphaFoldDB" id="A0A834E7U3"/>
<evidence type="ECO:0000256" key="1">
    <source>
        <dbReference type="SAM" id="MobiDB-lite"/>
    </source>
</evidence>
<accession>A0A834E7U3</accession>
<name>A0A834E7U3_9CHIR</name>
<gene>
    <name evidence="2" type="ORF">HJG60_011399</name>
</gene>